<evidence type="ECO:0000256" key="2">
    <source>
        <dbReference type="ARBA" id="ARBA00008779"/>
    </source>
</evidence>
<dbReference type="PANTHER" id="PTHR10342">
    <property type="entry name" value="ARYLSULFATASE"/>
    <property type="match status" value="1"/>
</dbReference>
<dbReference type="SUPFAM" id="SSF53649">
    <property type="entry name" value="Alkaline phosphatase-like"/>
    <property type="match status" value="1"/>
</dbReference>
<dbReference type="GO" id="GO:0046872">
    <property type="term" value="F:metal ion binding"/>
    <property type="evidence" value="ECO:0007669"/>
    <property type="project" value="UniProtKB-KW"/>
</dbReference>
<dbReference type="SUPFAM" id="SSF56436">
    <property type="entry name" value="C-type lectin-like"/>
    <property type="match status" value="2"/>
</dbReference>
<dbReference type="CDD" id="cd16029">
    <property type="entry name" value="4-S"/>
    <property type="match status" value="1"/>
</dbReference>
<feature type="domain" description="C-type lectin" evidence="9">
    <location>
        <begin position="684"/>
        <end position="800"/>
    </location>
</feature>
<comment type="caution">
    <text evidence="10">The sequence shown here is derived from an EMBL/GenBank/DDBJ whole genome shotgun (WGS) entry which is preliminary data.</text>
</comment>
<dbReference type="PROSITE" id="PS00615">
    <property type="entry name" value="C_TYPE_LECTIN_1"/>
    <property type="match status" value="1"/>
</dbReference>
<keyword evidence="7" id="KW-0245">EGF-like domain</keyword>
<evidence type="ECO:0000313" key="10">
    <source>
        <dbReference type="EMBL" id="KAK7471880.1"/>
    </source>
</evidence>
<feature type="non-terminal residue" evidence="10">
    <location>
        <position position="1"/>
    </location>
</feature>
<dbReference type="CDD" id="cd00037">
    <property type="entry name" value="CLECT"/>
    <property type="match status" value="2"/>
</dbReference>
<dbReference type="CDD" id="cd00054">
    <property type="entry name" value="EGF_CA"/>
    <property type="match status" value="1"/>
</dbReference>
<dbReference type="Gene3D" id="2.10.25.10">
    <property type="entry name" value="Laminin"/>
    <property type="match status" value="1"/>
</dbReference>
<feature type="disulfide bond" evidence="7">
    <location>
        <begin position="566"/>
        <end position="575"/>
    </location>
</feature>
<gene>
    <name evidence="10" type="ORF">BaRGS_00035464</name>
</gene>
<evidence type="ECO:0000259" key="9">
    <source>
        <dbReference type="PROSITE" id="PS50041"/>
    </source>
</evidence>
<dbReference type="Pfam" id="PF00059">
    <property type="entry name" value="Lectin_C"/>
    <property type="match status" value="2"/>
</dbReference>
<evidence type="ECO:0000256" key="7">
    <source>
        <dbReference type="PROSITE-ProRule" id="PRU00076"/>
    </source>
</evidence>
<name>A0ABD0JEU5_9CAEN</name>
<dbReference type="SUPFAM" id="SSF57196">
    <property type="entry name" value="EGF/Laminin"/>
    <property type="match status" value="1"/>
</dbReference>
<dbReference type="InterPro" id="IPR000917">
    <property type="entry name" value="Sulfatase_N"/>
</dbReference>
<feature type="disulfide bond" evidence="7">
    <location>
        <begin position="547"/>
        <end position="564"/>
    </location>
</feature>
<keyword evidence="6" id="KW-0325">Glycoprotein</keyword>
<dbReference type="EMBL" id="JACVVK020000475">
    <property type="protein sequence ID" value="KAK7471880.1"/>
    <property type="molecule type" value="Genomic_DNA"/>
</dbReference>
<protein>
    <submittedName>
        <fullName evidence="10">Uncharacterized protein</fullName>
    </submittedName>
</protein>
<comment type="cofactor">
    <cofactor evidence="1">
        <name>Ca(2+)</name>
        <dbReference type="ChEBI" id="CHEBI:29108"/>
    </cofactor>
</comment>
<keyword evidence="3" id="KW-0479">Metal-binding</keyword>
<dbReference type="InterPro" id="IPR001304">
    <property type="entry name" value="C-type_lectin-like"/>
</dbReference>
<sequence length="934" mass="103955">GNRIFAFLFRVAGAITLTKPDTEIPPVSPALCDVMWATLEGAGLLLLMAVVTSHAATCAVEQRPNIVYVNMDDLGYGDVDWHDSTMVTPNIRKVGEDGRTMEYYYTLQSCSPSRSALLSGRYPFRYGLPKNVIESANLVWLPLDLKLLPQELQDLDYKTHMIGKWHLGHCDWDLTPINRGFSTFYGKIKGNSDYFTHNAQFKYLRDFYDFFDGTRNATEAEGHYSTTLFSDRAVKIIDEHTGPRPFFIYLAYQSNHVPFQVPDHYVTNTNCSQIPDDNRQVYCGMLAAADEGIGNITEALKRNGLYDNTVFIVTSDNGAAPLGGYSQRSASNFPLRGGKVTLWEGGTRVWAVIRAPGMVNPGTTWNSLFHVVDWKPTLVQAACGEPQINSGDDGIAMYNDLLNDQPGPRTTLIYNVYKKDHYSAVRGPRFKLMWGYSKKSPGWYFPKNIQAEVEDVSLEELQHLSGYHLYDLIADPTERNNVYSLYENEPEVQELKTLLQEANAQAVPWLNGEDGPLATPLRSQAHYCIPGWCEVDGPPSVCSPTPCQNGGTCIMEDSTRGYYCMCPRRASGDDCETLAPCKESEMQDGSYLQNAQSEVRADGFYITAVDPSTQFKADFVTSGDKKADFESVTFEVQDGDVKRMQFNVYDEKKAVEDGVSAITLRVLHVGHCLQHECSDGWQGYGDSCYKLFPAANYITSVSTCEEQNGVLASARTEDEFNFIYQTVAESSPLWLGGDDQAAEGTWVWRDGTLISNGYDNWKSGEPDGNHNTKDADCVWVLRGGLWRDGVCSWPKPFVCRVAECAASWSKYEGACYQFFNTPTKYNDAVTACSSEGAVLSPAKTEGEFQFLFNTVAAGSLMWLGGDDQAVENSWVWRDGTAVNNGYANWKSGEPDGVHNTNTNADCLLVTSSGLWRDAPCTWSRPYVCKYVLGA</sequence>
<evidence type="ECO:0000256" key="3">
    <source>
        <dbReference type="ARBA" id="ARBA00022723"/>
    </source>
</evidence>
<feature type="domain" description="C-type lectin" evidence="9">
    <location>
        <begin position="811"/>
        <end position="929"/>
    </location>
</feature>
<proteinExistence type="inferred from homology"/>
<dbReference type="SMART" id="SM00181">
    <property type="entry name" value="EGF"/>
    <property type="match status" value="1"/>
</dbReference>
<dbReference type="Gene3D" id="3.10.100.10">
    <property type="entry name" value="Mannose-Binding Protein A, subunit A"/>
    <property type="match status" value="2"/>
</dbReference>
<dbReference type="PROSITE" id="PS50026">
    <property type="entry name" value="EGF_3"/>
    <property type="match status" value="1"/>
</dbReference>
<keyword evidence="11" id="KW-1185">Reference proteome</keyword>
<feature type="domain" description="EGF-like" evidence="8">
    <location>
        <begin position="538"/>
        <end position="576"/>
    </location>
</feature>
<dbReference type="InterPro" id="IPR016186">
    <property type="entry name" value="C-type_lectin-like/link_sf"/>
</dbReference>
<evidence type="ECO:0000256" key="1">
    <source>
        <dbReference type="ARBA" id="ARBA00001913"/>
    </source>
</evidence>
<dbReference type="InterPro" id="IPR000742">
    <property type="entry name" value="EGF"/>
</dbReference>
<dbReference type="AlphaFoldDB" id="A0ABD0JEU5"/>
<keyword evidence="4" id="KW-0106">Calcium</keyword>
<dbReference type="PROSITE" id="PS50041">
    <property type="entry name" value="C_TYPE_LECTIN_2"/>
    <property type="match status" value="2"/>
</dbReference>
<dbReference type="Gene3D" id="3.30.1120.10">
    <property type="match status" value="1"/>
</dbReference>
<evidence type="ECO:0000256" key="4">
    <source>
        <dbReference type="ARBA" id="ARBA00022837"/>
    </source>
</evidence>
<dbReference type="InterPro" id="IPR018378">
    <property type="entry name" value="C-type_lectin_CS"/>
</dbReference>
<evidence type="ECO:0000259" key="8">
    <source>
        <dbReference type="PROSITE" id="PS50026"/>
    </source>
</evidence>
<comment type="caution">
    <text evidence="7">Lacks conserved residue(s) required for the propagation of feature annotation.</text>
</comment>
<dbReference type="SMART" id="SM00034">
    <property type="entry name" value="CLECT"/>
    <property type="match status" value="2"/>
</dbReference>
<dbReference type="Gene3D" id="3.40.720.10">
    <property type="entry name" value="Alkaline Phosphatase, subunit A"/>
    <property type="match status" value="1"/>
</dbReference>
<dbReference type="PROSITE" id="PS00022">
    <property type="entry name" value="EGF_1"/>
    <property type="match status" value="1"/>
</dbReference>
<dbReference type="InterPro" id="IPR016187">
    <property type="entry name" value="CTDL_fold"/>
</dbReference>
<accession>A0ABD0JEU5</accession>
<evidence type="ECO:0000313" key="11">
    <source>
        <dbReference type="Proteomes" id="UP001519460"/>
    </source>
</evidence>
<dbReference type="InterPro" id="IPR017850">
    <property type="entry name" value="Alkaline_phosphatase_core_sf"/>
</dbReference>
<dbReference type="Pfam" id="PF00884">
    <property type="entry name" value="Sulfatase"/>
    <property type="match status" value="1"/>
</dbReference>
<dbReference type="Pfam" id="PF00008">
    <property type="entry name" value="EGF"/>
    <property type="match status" value="1"/>
</dbReference>
<comment type="similarity">
    <text evidence="2">Belongs to the sulfatase family.</text>
</comment>
<evidence type="ECO:0000256" key="5">
    <source>
        <dbReference type="ARBA" id="ARBA00023157"/>
    </source>
</evidence>
<evidence type="ECO:0000256" key="6">
    <source>
        <dbReference type="ARBA" id="ARBA00023180"/>
    </source>
</evidence>
<keyword evidence="5 7" id="KW-1015">Disulfide bond</keyword>
<dbReference type="GO" id="GO:0008484">
    <property type="term" value="F:sulfuric ester hydrolase activity"/>
    <property type="evidence" value="ECO:0007669"/>
    <property type="project" value="UniProtKB-ARBA"/>
</dbReference>
<organism evidence="10 11">
    <name type="scientific">Batillaria attramentaria</name>
    <dbReference type="NCBI Taxonomy" id="370345"/>
    <lineage>
        <taxon>Eukaryota</taxon>
        <taxon>Metazoa</taxon>
        <taxon>Spiralia</taxon>
        <taxon>Lophotrochozoa</taxon>
        <taxon>Mollusca</taxon>
        <taxon>Gastropoda</taxon>
        <taxon>Caenogastropoda</taxon>
        <taxon>Sorbeoconcha</taxon>
        <taxon>Cerithioidea</taxon>
        <taxon>Batillariidae</taxon>
        <taxon>Batillaria</taxon>
    </lineage>
</organism>
<dbReference type="PANTHER" id="PTHR10342:SF274">
    <property type="entry name" value="ARYLSULFATASE B"/>
    <property type="match status" value="1"/>
</dbReference>
<reference evidence="10 11" key="1">
    <citation type="journal article" date="2023" name="Sci. Data">
        <title>Genome assembly of the Korean intertidal mud-creeper Batillaria attramentaria.</title>
        <authorList>
            <person name="Patra A.K."/>
            <person name="Ho P.T."/>
            <person name="Jun S."/>
            <person name="Lee S.J."/>
            <person name="Kim Y."/>
            <person name="Won Y.J."/>
        </authorList>
    </citation>
    <scope>NUCLEOTIDE SEQUENCE [LARGE SCALE GENOMIC DNA]</scope>
    <source>
        <strain evidence="10">Wonlab-2016</strain>
    </source>
</reference>
<dbReference type="Proteomes" id="UP001519460">
    <property type="component" value="Unassembled WGS sequence"/>
</dbReference>
<dbReference type="InterPro" id="IPR047115">
    <property type="entry name" value="ARSB"/>
</dbReference>